<dbReference type="RefSeq" id="WP_008540218.1">
    <property type="nucleotide sequence ID" value="NZ_JH601095.1"/>
</dbReference>
<accession>A0ABN0EF45</accession>
<dbReference type="EMBL" id="ADMB01000109">
    <property type="protein sequence ID" value="EHR31827.1"/>
    <property type="molecule type" value="Genomic_DNA"/>
</dbReference>
<comment type="caution">
    <text evidence="1">The sequence shown here is derived from an EMBL/GenBank/DDBJ whole genome shotgun (WGS) entry which is preliminary data.</text>
</comment>
<sequence length="74" mass="8749">MLIHVRNAAHELQIKDILDINFDMKVELKDNKYIVCLNKQYTLDAEFNTKEEAEAAMIRIADSRNNLEIELKNW</sequence>
<dbReference type="GeneID" id="62779885"/>
<keyword evidence="2" id="KW-1185">Reference proteome</keyword>
<evidence type="ECO:0000313" key="2">
    <source>
        <dbReference type="Proteomes" id="UP000005963"/>
    </source>
</evidence>
<dbReference type="Proteomes" id="UP000005963">
    <property type="component" value="Unassembled WGS sequence"/>
</dbReference>
<evidence type="ECO:0000313" key="1">
    <source>
        <dbReference type="EMBL" id="EHR31827.1"/>
    </source>
</evidence>
<gene>
    <name evidence="1" type="ORF">HMPREF9454_02483</name>
</gene>
<protein>
    <submittedName>
        <fullName evidence="1">Uncharacterized protein</fullName>
    </submittedName>
</protein>
<name>A0ABN0EF45_9FIRM</name>
<organism evidence="1 2">
    <name type="scientific">Megamonas funiformis YIT 11815</name>
    <dbReference type="NCBI Taxonomy" id="742816"/>
    <lineage>
        <taxon>Bacteria</taxon>
        <taxon>Bacillati</taxon>
        <taxon>Bacillota</taxon>
        <taxon>Negativicutes</taxon>
        <taxon>Selenomonadales</taxon>
        <taxon>Selenomonadaceae</taxon>
        <taxon>Megamonas</taxon>
    </lineage>
</organism>
<reference evidence="1 2" key="1">
    <citation type="submission" date="2012-01" db="EMBL/GenBank/DDBJ databases">
        <title>The Genome Sequence of Megamonas funiformis YIT 11815.</title>
        <authorList>
            <consortium name="The Broad Institute Genome Sequencing Platform"/>
            <person name="Earl A."/>
            <person name="Ward D."/>
            <person name="Feldgarden M."/>
            <person name="Gevers D."/>
            <person name="Morotomi M."/>
            <person name="Young S.K."/>
            <person name="Zeng Q."/>
            <person name="Gargeya S."/>
            <person name="Fitzgerald M."/>
            <person name="Haas B."/>
            <person name="Abouelleil A."/>
            <person name="Alvarado L."/>
            <person name="Arachchi H.M."/>
            <person name="Berlin A."/>
            <person name="Chapman S.B."/>
            <person name="Gearin G."/>
            <person name="Goldberg J."/>
            <person name="Griggs A."/>
            <person name="Gujja S."/>
            <person name="Hansen M."/>
            <person name="Heiman D."/>
            <person name="Howarth C."/>
            <person name="Larimer J."/>
            <person name="Lui A."/>
            <person name="MacDonald P.J.P."/>
            <person name="McCowen C."/>
            <person name="Montmayeur A."/>
            <person name="Murphy C."/>
            <person name="Neiman D."/>
            <person name="Pearson M."/>
            <person name="Priest M."/>
            <person name="Roberts A."/>
            <person name="Saif S."/>
            <person name="Shea T."/>
            <person name="Sisk P."/>
            <person name="Stolte C."/>
            <person name="Sykes S."/>
            <person name="Wortman J."/>
            <person name="Nusbaum C."/>
            <person name="Birren B."/>
        </authorList>
    </citation>
    <scope>NUCLEOTIDE SEQUENCE [LARGE SCALE GENOMIC DNA]</scope>
    <source>
        <strain evidence="1 2">YIT 11815</strain>
    </source>
</reference>
<proteinExistence type="predicted"/>